<dbReference type="EMBL" id="QGNW01001868">
    <property type="protein sequence ID" value="RVW28986.1"/>
    <property type="molecule type" value="Genomic_DNA"/>
</dbReference>
<reference evidence="2 3" key="1">
    <citation type="journal article" date="2018" name="PLoS Genet.">
        <title>Population sequencing reveals clonal diversity and ancestral inbreeding in the grapevine cultivar Chardonnay.</title>
        <authorList>
            <person name="Roach M.J."/>
            <person name="Johnson D.L."/>
            <person name="Bohlmann J."/>
            <person name="van Vuuren H.J."/>
            <person name="Jones S.J."/>
            <person name="Pretorius I.S."/>
            <person name="Schmidt S.A."/>
            <person name="Borneman A.R."/>
        </authorList>
    </citation>
    <scope>NUCLEOTIDE SEQUENCE [LARGE SCALE GENOMIC DNA]</scope>
    <source>
        <strain evidence="3">cv. Chardonnay</strain>
        <strain evidence="2">I10V1</strain>
        <tissue evidence="2">Leaf</tissue>
    </source>
</reference>
<name>A0A438HU07_VITVI</name>
<organism evidence="2 3">
    <name type="scientific">Vitis vinifera</name>
    <name type="common">Grape</name>
    <dbReference type="NCBI Taxonomy" id="29760"/>
    <lineage>
        <taxon>Eukaryota</taxon>
        <taxon>Viridiplantae</taxon>
        <taxon>Streptophyta</taxon>
        <taxon>Embryophyta</taxon>
        <taxon>Tracheophyta</taxon>
        <taxon>Spermatophyta</taxon>
        <taxon>Magnoliopsida</taxon>
        <taxon>eudicotyledons</taxon>
        <taxon>Gunneridae</taxon>
        <taxon>Pentapetalae</taxon>
        <taxon>rosids</taxon>
        <taxon>Vitales</taxon>
        <taxon>Vitaceae</taxon>
        <taxon>Viteae</taxon>
        <taxon>Vitis</taxon>
    </lineage>
</organism>
<dbReference type="Proteomes" id="UP000288805">
    <property type="component" value="Unassembled WGS sequence"/>
</dbReference>
<sequence>MGDLNVVDTFEKVSNGVLKDGLTTVIGVKYVSPAKGDGKPTIKVKSYVSDEYKELVDLAALH</sequence>
<dbReference type="AlphaFoldDB" id="A0A438HU07"/>
<evidence type="ECO:0000313" key="3">
    <source>
        <dbReference type="Proteomes" id="UP000288805"/>
    </source>
</evidence>
<accession>A0A438HU07</accession>
<protein>
    <submittedName>
        <fullName evidence="2">Uncharacterized protein</fullName>
    </submittedName>
</protein>
<evidence type="ECO:0000313" key="1">
    <source>
        <dbReference type="EMBL" id="RVW28986.1"/>
    </source>
</evidence>
<comment type="caution">
    <text evidence="2">The sequence shown here is derived from an EMBL/GenBank/DDBJ whole genome shotgun (WGS) entry which is preliminary data.</text>
</comment>
<proteinExistence type="predicted"/>
<dbReference type="EMBL" id="QGNW01000178">
    <property type="protein sequence ID" value="RVW87951.1"/>
    <property type="molecule type" value="Genomic_DNA"/>
</dbReference>
<gene>
    <name evidence="2" type="ORF">CK203_033982</name>
    <name evidence="1" type="ORF">CK203_113196</name>
</gene>
<evidence type="ECO:0000313" key="2">
    <source>
        <dbReference type="EMBL" id="RVW87951.1"/>
    </source>
</evidence>